<dbReference type="GO" id="GO:0006508">
    <property type="term" value="P:proteolysis"/>
    <property type="evidence" value="ECO:0007669"/>
    <property type="project" value="UniProtKB-KW"/>
</dbReference>
<name>A0A1I6MQ47_9BACT</name>
<accession>A0A1I6MQ47</accession>
<feature type="binding site" evidence="10">
    <location>
        <position position="166"/>
    </location>
    <ligand>
        <name>substrate</name>
    </ligand>
</feature>
<dbReference type="STRING" id="474950.SAMN05421771_3270"/>
<sequence length="505" mass="52113">MSVKTNSLVDGLRRFGLPAGIAAATALGTVMFVNSNGVHASAITAAALDDQSVSAISQLDQAMEAVASRVTPAVVNISVTSKAEDTDDQGSIQGLPPGFAQFFGQGGGRPQQPQTQHGIGSGVIISPDGYIVTNGHVVEGATQIRVTLHDRRILTGKVIGVDKLTDLAVVKVNATDLPAISWGDSGKLVPGQTVLAFGSPFGYFQFSVTRGIVSAVDRPNPYSDDARKPGGYIQTDAAINPGNSGGPLVNAHGELVGINTFIISNSGSFAGAGFAIPAQIARSTTAQLIKFGKVDHGYLGISMNDVTPDNAHFFNLNDANGAIVAQVTPGSPASAAGLKQGDVIRALDGQKIVNGSALQVAVSQKTPGTKLALDVLRNGKEQTINLTVGTYKKDGQEVADASGDGSPKSGKLGLAVANLTDDQRQQLHVPTDVKGALIANVRPDSPAEDAGLQPGDVVLEVNRHATATADQFVNQVHDGGKDVLLLVWSKGNASYRTIHTDSDKG</sequence>
<dbReference type="InterPro" id="IPR011782">
    <property type="entry name" value="Pept_S1C_Do"/>
</dbReference>
<dbReference type="EMBL" id="FOZL01000001">
    <property type="protein sequence ID" value="SFS17829.1"/>
    <property type="molecule type" value="Genomic_DNA"/>
</dbReference>
<keyword evidence="13" id="KW-1185">Reference proteome</keyword>
<feature type="active site" description="Charge relay system" evidence="9">
    <location>
        <position position="136"/>
    </location>
</feature>
<evidence type="ECO:0000256" key="7">
    <source>
        <dbReference type="ARBA" id="ARBA00022801"/>
    </source>
</evidence>
<feature type="domain" description="PDZ" evidence="11">
    <location>
        <begin position="408"/>
        <end position="491"/>
    </location>
</feature>
<feature type="active site" description="Charge relay system" evidence="9">
    <location>
        <position position="166"/>
    </location>
</feature>
<dbReference type="InterPro" id="IPR001940">
    <property type="entry name" value="Peptidase_S1C"/>
</dbReference>
<dbReference type="GO" id="GO:0004252">
    <property type="term" value="F:serine-type endopeptidase activity"/>
    <property type="evidence" value="ECO:0007669"/>
    <property type="project" value="InterPro"/>
</dbReference>
<keyword evidence="3 12" id="KW-0645">Protease</keyword>
<evidence type="ECO:0000256" key="1">
    <source>
        <dbReference type="ARBA" id="ARBA00004418"/>
    </source>
</evidence>
<dbReference type="InterPro" id="IPR036034">
    <property type="entry name" value="PDZ_sf"/>
</dbReference>
<dbReference type="SUPFAM" id="SSF50494">
    <property type="entry name" value="Trypsin-like serine proteases"/>
    <property type="match status" value="1"/>
</dbReference>
<dbReference type="Gene3D" id="2.40.10.120">
    <property type="match status" value="1"/>
</dbReference>
<evidence type="ECO:0000259" key="11">
    <source>
        <dbReference type="PROSITE" id="PS50106"/>
    </source>
</evidence>
<evidence type="ECO:0000256" key="3">
    <source>
        <dbReference type="ARBA" id="ARBA00022670"/>
    </source>
</evidence>
<dbReference type="PANTHER" id="PTHR22939">
    <property type="entry name" value="SERINE PROTEASE FAMILY S1C HTRA-RELATED"/>
    <property type="match status" value="1"/>
</dbReference>
<reference evidence="12 13" key="1">
    <citation type="submission" date="2016-10" db="EMBL/GenBank/DDBJ databases">
        <authorList>
            <person name="de Groot N.N."/>
        </authorList>
    </citation>
    <scope>NUCLEOTIDE SEQUENCE [LARGE SCALE GENOMIC DNA]</scope>
    <source>
        <strain evidence="12 13">DSM 21001</strain>
    </source>
</reference>
<evidence type="ECO:0000256" key="5">
    <source>
        <dbReference type="ARBA" id="ARBA00022737"/>
    </source>
</evidence>
<feature type="active site" description="Charge relay system" evidence="9">
    <location>
        <position position="244"/>
    </location>
</feature>
<feature type="binding site" evidence="10">
    <location>
        <begin position="242"/>
        <end position="244"/>
    </location>
    <ligand>
        <name>substrate</name>
    </ligand>
</feature>
<evidence type="ECO:0000256" key="2">
    <source>
        <dbReference type="ARBA" id="ARBA00010541"/>
    </source>
</evidence>
<dbReference type="PANTHER" id="PTHR22939:SF129">
    <property type="entry name" value="SERINE PROTEASE HTRA2, MITOCHONDRIAL"/>
    <property type="match status" value="1"/>
</dbReference>
<protein>
    <submittedName>
        <fullName evidence="12">Serine protease Do</fullName>
    </submittedName>
</protein>
<dbReference type="InterPro" id="IPR001478">
    <property type="entry name" value="PDZ"/>
</dbReference>
<dbReference type="Pfam" id="PF13365">
    <property type="entry name" value="Trypsin_2"/>
    <property type="match status" value="1"/>
</dbReference>
<dbReference type="OrthoDB" id="9758917at2"/>
<dbReference type="SUPFAM" id="SSF50156">
    <property type="entry name" value="PDZ domain-like"/>
    <property type="match status" value="2"/>
</dbReference>
<proteinExistence type="inferred from homology"/>
<comment type="similarity">
    <text evidence="2">Belongs to the peptidase S1C family.</text>
</comment>
<dbReference type="CDD" id="cd10839">
    <property type="entry name" value="cpPDZ1_DegP-like"/>
    <property type="match status" value="1"/>
</dbReference>
<evidence type="ECO:0000313" key="13">
    <source>
        <dbReference type="Proteomes" id="UP000199024"/>
    </source>
</evidence>
<keyword evidence="6" id="KW-0574">Periplasm</keyword>
<evidence type="ECO:0000256" key="9">
    <source>
        <dbReference type="PIRSR" id="PIRSR611782-1"/>
    </source>
</evidence>
<keyword evidence="7" id="KW-0378">Hydrolase</keyword>
<evidence type="ECO:0000256" key="6">
    <source>
        <dbReference type="ARBA" id="ARBA00022764"/>
    </source>
</evidence>
<organism evidence="12 13">
    <name type="scientific">Granulicella pectinivorans</name>
    <dbReference type="NCBI Taxonomy" id="474950"/>
    <lineage>
        <taxon>Bacteria</taxon>
        <taxon>Pseudomonadati</taxon>
        <taxon>Acidobacteriota</taxon>
        <taxon>Terriglobia</taxon>
        <taxon>Terriglobales</taxon>
        <taxon>Acidobacteriaceae</taxon>
        <taxon>Granulicella</taxon>
    </lineage>
</organism>
<dbReference type="Proteomes" id="UP000199024">
    <property type="component" value="Unassembled WGS sequence"/>
</dbReference>
<dbReference type="GO" id="GO:0042597">
    <property type="term" value="C:periplasmic space"/>
    <property type="evidence" value="ECO:0007669"/>
    <property type="project" value="UniProtKB-SubCell"/>
</dbReference>
<keyword evidence="8" id="KW-0720">Serine protease</keyword>
<evidence type="ECO:0000256" key="8">
    <source>
        <dbReference type="ARBA" id="ARBA00022825"/>
    </source>
</evidence>
<dbReference type="NCBIfam" id="TIGR02037">
    <property type="entry name" value="degP_htrA_DO"/>
    <property type="match status" value="1"/>
</dbReference>
<dbReference type="RefSeq" id="WP_089840644.1">
    <property type="nucleotide sequence ID" value="NZ_FOZL01000001.1"/>
</dbReference>
<dbReference type="InterPro" id="IPR041489">
    <property type="entry name" value="PDZ_6"/>
</dbReference>
<evidence type="ECO:0000313" key="12">
    <source>
        <dbReference type="EMBL" id="SFS17829.1"/>
    </source>
</evidence>
<evidence type="ECO:0000256" key="4">
    <source>
        <dbReference type="ARBA" id="ARBA00022729"/>
    </source>
</evidence>
<dbReference type="SMART" id="SM00228">
    <property type="entry name" value="PDZ"/>
    <property type="match status" value="2"/>
</dbReference>
<dbReference type="InterPro" id="IPR009003">
    <property type="entry name" value="Peptidase_S1_PA"/>
</dbReference>
<feature type="binding site" evidence="10">
    <location>
        <position position="136"/>
    </location>
    <ligand>
        <name>substrate</name>
    </ligand>
</feature>
<dbReference type="PRINTS" id="PR00834">
    <property type="entry name" value="PROTEASES2C"/>
</dbReference>
<dbReference type="AlphaFoldDB" id="A0A1I6MQ47"/>
<evidence type="ECO:0000256" key="10">
    <source>
        <dbReference type="PIRSR" id="PIRSR611782-2"/>
    </source>
</evidence>
<comment type="subcellular location">
    <subcellularLocation>
        <location evidence="1">Periplasm</location>
    </subcellularLocation>
</comment>
<keyword evidence="5" id="KW-0677">Repeat</keyword>
<dbReference type="Pfam" id="PF13180">
    <property type="entry name" value="PDZ_2"/>
    <property type="match status" value="1"/>
</dbReference>
<dbReference type="Gene3D" id="2.30.42.10">
    <property type="match status" value="2"/>
</dbReference>
<keyword evidence="4" id="KW-0732">Signal</keyword>
<dbReference type="Pfam" id="PF17820">
    <property type="entry name" value="PDZ_6"/>
    <property type="match status" value="1"/>
</dbReference>
<dbReference type="PROSITE" id="PS50106">
    <property type="entry name" value="PDZ"/>
    <property type="match status" value="2"/>
</dbReference>
<gene>
    <name evidence="12" type="ORF">SAMN05421771_3270</name>
</gene>
<feature type="domain" description="PDZ" evidence="11">
    <location>
        <begin position="288"/>
        <end position="379"/>
    </location>
</feature>